<dbReference type="GO" id="GO:0046820">
    <property type="term" value="F:4-amino-4-deoxychorismate synthase activity"/>
    <property type="evidence" value="ECO:0007669"/>
    <property type="project" value="UniProtKB-EC"/>
</dbReference>
<comment type="caution">
    <text evidence="5">The sequence shown here is derived from an EMBL/GenBank/DDBJ whole genome shotgun (WGS) entry which is preliminary data.</text>
</comment>
<evidence type="ECO:0000259" key="3">
    <source>
        <dbReference type="Pfam" id="PF00425"/>
    </source>
</evidence>
<feature type="domain" description="Anthranilate synthase component I N-terminal" evidence="4">
    <location>
        <begin position="56"/>
        <end position="192"/>
    </location>
</feature>
<dbReference type="NCBIfam" id="TIGR00553">
    <property type="entry name" value="pabB"/>
    <property type="match status" value="1"/>
</dbReference>
<evidence type="ECO:0000256" key="1">
    <source>
        <dbReference type="ARBA" id="ARBA00013139"/>
    </source>
</evidence>
<accession>A0A7X4W871</accession>
<dbReference type="OrthoDB" id="9803598at2"/>
<dbReference type="InterPro" id="IPR006805">
    <property type="entry name" value="Anth_synth_I_N"/>
</dbReference>
<evidence type="ECO:0000313" key="5">
    <source>
        <dbReference type="EMBL" id="NAW63984.1"/>
    </source>
</evidence>
<dbReference type="PRINTS" id="PR00095">
    <property type="entry name" value="ANTSNTHASEI"/>
</dbReference>
<dbReference type="PANTHER" id="PTHR11236:SF50">
    <property type="entry name" value="AMINODEOXYCHORISMATE SYNTHASE COMPONENT 1"/>
    <property type="match status" value="1"/>
</dbReference>
<dbReference type="EC" id="2.6.1.85" evidence="1"/>
<feature type="domain" description="Chorismate-utilising enzyme C-terminal" evidence="3">
    <location>
        <begin position="233"/>
        <end position="485"/>
    </location>
</feature>
<proteinExistence type="predicted"/>
<gene>
    <name evidence="5" type="primary">pabB</name>
    <name evidence="5" type="ORF">CAG72_02030</name>
</gene>
<dbReference type="EMBL" id="WXWW01000039">
    <property type="protein sequence ID" value="NAW63984.1"/>
    <property type="molecule type" value="Genomic_DNA"/>
</dbReference>
<dbReference type="AlphaFoldDB" id="A0A7X4W871"/>
<name>A0A7X4W871_9GAMM</name>
<keyword evidence="5" id="KW-0032">Aminotransferase</keyword>
<protein>
    <recommendedName>
        <fullName evidence="1">aminodeoxychorismate synthase</fullName>
        <ecNumber evidence="1">2.6.1.85</ecNumber>
    </recommendedName>
</protein>
<organism evidence="5 6">
    <name type="scientific">Photobacterium halotolerans</name>
    <dbReference type="NCBI Taxonomy" id="265726"/>
    <lineage>
        <taxon>Bacteria</taxon>
        <taxon>Pseudomonadati</taxon>
        <taxon>Pseudomonadota</taxon>
        <taxon>Gammaproteobacteria</taxon>
        <taxon>Vibrionales</taxon>
        <taxon>Vibrionaceae</taxon>
        <taxon>Photobacterium</taxon>
    </lineage>
</organism>
<sequence>MHRIKPRCRRRICFYDTLARNLALCANRTPVTKKKMKYSAASQLQIMHLDYSQDAVLDWFEPLSASPWAMLLRSAAQGHPDNRYDILVAGPLATIETRDGVSVITHASGQQHSSDQDPFSLLHALQSELLPACPAIGDLPFTGGAVGYFAYDLGRQVEKIPALAIQDIKAPDMAVGLYDWALIADHHTRQLSLVAPDTSARLQWLKAQQSAESDQRDAFRLTSDWQANMTLDSYIGKFNQVQDYLNAGDCYQINLAQRFSAGYQGDEWQAYRKLEGHNGAPFSAFIRLEQAAVLSVSPERFLKLKDNKIETKPIKGTRPRSADPVTDQANADDLKHASKDRAENLMIVDLLRNDIGRVASPGTVRVPSLFAIESFPAVHHLVSTVTADMDPAHYCATDLLKACFPGGSITGAPKVRAMEIIEELEPHRRSVYCGSIGYISRCGQMDTSITIRTLIAVDKQIYAWAGGGVVADSDAQSEYQETLDKLSKILPIL</sequence>
<reference evidence="5 6" key="1">
    <citation type="submission" date="2017-05" db="EMBL/GenBank/DDBJ databases">
        <title>High clonality and local adaptation shapes Vibrionaceae linages within an endangered oasis.</title>
        <authorList>
            <person name="Vazquez-Rosas-Landa M."/>
        </authorList>
    </citation>
    <scope>NUCLEOTIDE SEQUENCE [LARGE SCALE GENOMIC DNA]</scope>
    <source>
        <strain evidence="5 6">P46_P4S1P180</strain>
    </source>
</reference>
<dbReference type="GO" id="GO:0009396">
    <property type="term" value="P:folic acid-containing compound biosynthetic process"/>
    <property type="evidence" value="ECO:0007669"/>
    <property type="project" value="InterPro"/>
</dbReference>
<dbReference type="PANTHER" id="PTHR11236">
    <property type="entry name" value="AMINOBENZOATE/ANTHRANILATE SYNTHASE"/>
    <property type="match status" value="1"/>
</dbReference>
<dbReference type="InterPro" id="IPR019999">
    <property type="entry name" value="Anth_synth_I-like"/>
</dbReference>
<dbReference type="InterPro" id="IPR005802">
    <property type="entry name" value="ADC_synth_comp_1"/>
</dbReference>
<dbReference type="InterPro" id="IPR015890">
    <property type="entry name" value="Chorismate_C"/>
</dbReference>
<dbReference type="InterPro" id="IPR005801">
    <property type="entry name" value="ADC_synthase"/>
</dbReference>
<evidence type="ECO:0000256" key="2">
    <source>
        <dbReference type="ARBA" id="ARBA00022679"/>
    </source>
</evidence>
<dbReference type="GO" id="GO:0000162">
    <property type="term" value="P:L-tryptophan biosynthetic process"/>
    <property type="evidence" value="ECO:0007669"/>
    <property type="project" value="TreeGrafter"/>
</dbReference>
<dbReference type="Pfam" id="PF04715">
    <property type="entry name" value="Anth_synt_I_N"/>
    <property type="match status" value="1"/>
</dbReference>
<dbReference type="Gene3D" id="3.60.120.10">
    <property type="entry name" value="Anthranilate synthase"/>
    <property type="match status" value="1"/>
</dbReference>
<evidence type="ECO:0000259" key="4">
    <source>
        <dbReference type="Pfam" id="PF04715"/>
    </source>
</evidence>
<dbReference type="Pfam" id="PF00425">
    <property type="entry name" value="Chorismate_bind"/>
    <property type="match status" value="1"/>
</dbReference>
<evidence type="ECO:0000313" key="6">
    <source>
        <dbReference type="Proteomes" id="UP000465712"/>
    </source>
</evidence>
<dbReference type="SUPFAM" id="SSF56322">
    <property type="entry name" value="ADC synthase"/>
    <property type="match status" value="1"/>
</dbReference>
<dbReference type="Proteomes" id="UP000465712">
    <property type="component" value="Unassembled WGS sequence"/>
</dbReference>
<keyword evidence="2 5" id="KW-0808">Transferase</keyword>